<reference evidence="4" key="2">
    <citation type="submission" date="2020-11" db="EMBL/GenBank/DDBJ databases">
        <authorList>
            <person name="McCartney M.A."/>
            <person name="Auch B."/>
            <person name="Kono T."/>
            <person name="Mallez S."/>
            <person name="Becker A."/>
            <person name="Gohl D.M."/>
            <person name="Silverstein K.A.T."/>
            <person name="Koren S."/>
            <person name="Bechman K.B."/>
            <person name="Herman A."/>
            <person name="Abrahante J.E."/>
            <person name="Garbe J."/>
        </authorList>
    </citation>
    <scope>NUCLEOTIDE SEQUENCE</scope>
    <source>
        <strain evidence="4">Duluth1</strain>
        <tissue evidence="4">Whole animal</tissue>
    </source>
</reference>
<dbReference type="EMBL" id="JAIWYP010000014">
    <property type="protein sequence ID" value="KAH3706424.1"/>
    <property type="molecule type" value="Genomic_DNA"/>
</dbReference>
<name>A0A9D3YXV1_DREPO</name>
<evidence type="ECO:0000313" key="4">
    <source>
        <dbReference type="EMBL" id="KAH3706424.1"/>
    </source>
</evidence>
<dbReference type="GO" id="GO:0016705">
    <property type="term" value="F:oxidoreductase activity, acting on paired donors, with incorporation or reduction of molecular oxygen"/>
    <property type="evidence" value="ECO:0007669"/>
    <property type="project" value="InterPro"/>
</dbReference>
<reference evidence="4" key="1">
    <citation type="journal article" date="2019" name="bioRxiv">
        <title>The Genome of the Zebra Mussel, Dreissena polymorpha: A Resource for Invasive Species Research.</title>
        <authorList>
            <person name="McCartney M.A."/>
            <person name="Auch B."/>
            <person name="Kono T."/>
            <person name="Mallez S."/>
            <person name="Zhang Y."/>
            <person name="Obille A."/>
            <person name="Becker A."/>
            <person name="Abrahante J.E."/>
            <person name="Garbe J."/>
            <person name="Badalamenti J.P."/>
            <person name="Herman A."/>
            <person name="Mangelson H."/>
            <person name="Liachko I."/>
            <person name="Sullivan S."/>
            <person name="Sone E.D."/>
            <person name="Koren S."/>
            <person name="Silverstein K.A.T."/>
            <person name="Beckman K.B."/>
            <person name="Gohl D.M."/>
        </authorList>
    </citation>
    <scope>NUCLEOTIDE SEQUENCE</scope>
    <source>
        <strain evidence="4">Duluth1</strain>
        <tissue evidence="4">Whole animal</tissue>
    </source>
</reference>
<dbReference type="GO" id="GO:0004497">
    <property type="term" value="F:monooxygenase activity"/>
    <property type="evidence" value="ECO:0007669"/>
    <property type="project" value="InterPro"/>
</dbReference>
<dbReference type="PANTHER" id="PTHR24280">
    <property type="entry name" value="CYTOCHROME P450 20A1"/>
    <property type="match status" value="1"/>
</dbReference>
<keyword evidence="2" id="KW-0349">Heme</keyword>
<keyword evidence="3" id="KW-0732">Signal</keyword>
<dbReference type="PANTHER" id="PTHR24280:SF4">
    <property type="entry name" value="CYTOCHROME P450 20A1"/>
    <property type="match status" value="1"/>
</dbReference>
<keyword evidence="5" id="KW-1185">Reference proteome</keyword>
<keyword evidence="2" id="KW-0408">Iron</keyword>
<dbReference type="GO" id="GO:0005506">
    <property type="term" value="F:iron ion binding"/>
    <property type="evidence" value="ECO:0007669"/>
    <property type="project" value="InterPro"/>
</dbReference>
<dbReference type="PRINTS" id="PR00463">
    <property type="entry name" value="EP450I"/>
</dbReference>
<evidence type="ECO:0000256" key="2">
    <source>
        <dbReference type="PIRSR" id="PIRSR602401-1"/>
    </source>
</evidence>
<comment type="caution">
    <text evidence="4">The sequence shown here is derived from an EMBL/GenBank/DDBJ whole genome shotgun (WGS) entry which is preliminary data.</text>
</comment>
<dbReference type="InterPro" id="IPR002401">
    <property type="entry name" value="Cyt_P450_E_grp-I"/>
</dbReference>
<sequence length="712" mass="81871">MLAFAIFAVVFVLVLLAAVVYLYPSSKSPSTIPGLDPVSKEDGNLGDIAKAGSLHEFLMKLHKDYGPVASFWWGPTYTVSICTEDVFKQHTNVFDKPNELFMMFEPVFSLKSIQFANGEDGRARRKHYDTVFTHEAMKRYFLDFQEVADGLVKKWTGLVKEDHIPVSEYMSVFALKAVLLALYGKAMKDDKKVLEFKHIYDNVWSELELRLTEPPTAVRQKKLQEGRDQLRIVIDSILKERKKSPPQHGEELLIDLLLDKEDPDVTFYDSLVYVIGGFHTTGNLLSWCMYFLATHADVQEKVYGEIKTVLGTDDVDHTTINDLVYLRQVLDETLRCAVIAPWAARFQDFDSEIGGHKIPKNTPVIHAIGVASKNEAVFPDPDKFDPDRFDPKSKHLHHLSFVPFGFAGKRKCPGYKFSYVEATVLLVSVLRKFRVMIVDGQVVEPVHGFVTHPSDEIWITISKQIGNISPQYHLVLIKHSRILVNISPQYHLVLSKHSRILVNISPQYHLVLSKHSRILVNISHQYHLVLSKHSRILVNISHQYHLVLSKHRRILVNISPQYHLVLSKHSRILVNISHQYHLVLSKHSRILVNISHQYHLVLSKHSRILVNISHQYHLVLSKHSRILVNISHQYHLVLSKHSRILVNISHQYHLVLSKHSRILVNISHQYHLVLSKRSRILVNISPQYHLVLSKHSRILDHFALPMKLIRTS</sequence>
<evidence type="ECO:0000256" key="1">
    <source>
        <dbReference type="ARBA" id="ARBA00010617"/>
    </source>
</evidence>
<feature type="chain" id="PRO_5038963427" description="Cytochrome P450 20A1" evidence="3">
    <location>
        <begin position="23"/>
        <end position="712"/>
    </location>
</feature>
<evidence type="ECO:0000256" key="3">
    <source>
        <dbReference type="SAM" id="SignalP"/>
    </source>
</evidence>
<dbReference type="AlphaFoldDB" id="A0A9D3YXV1"/>
<dbReference type="Gene3D" id="1.10.630.10">
    <property type="entry name" value="Cytochrome P450"/>
    <property type="match status" value="1"/>
</dbReference>
<comment type="cofactor">
    <cofactor evidence="2">
        <name>heme</name>
        <dbReference type="ChEBI" id="CHEBI:30413"/>
    </cofactor>
</comment>
<dbReference type="InterPro" id="IPR001128">
    <property type="entry name" value="Cyt_P450"/>
</dbReference>
<feature type="signal peptide" evidence="3">
    <location>
        <begin position="1"/>
        <end position="22"/>
    </location>
</feature>
<comment type="similarity">
    <text evidence="1">Belongs to the cytochrome P450 family.</text>
</comment>
<feature type="binding site" description="axial binding residue" evidence="2">
    <location>
        <position position="412"/>
    </location>
    <ligand>
        <name>heme</name>
        <dbReference type="ChEBI" id="CHEBI:30413"/>
    </ligand>
    <ligandPart>
        <name>Fe</name>
        <dbReference type="ChEBI" id="CHEBI:18248"/>
    </ligandPart>
</feature>
<evidence type="ECO:0008006" key="6">
    <source>
        <dbReference type="Google" id="ProtNLM"/>
    </source>
</evidence>
<gene>
    <name evidence="4" type="ORF">DPMN_065810</name>
</gene>
<proteinExistence type="inferred from homology"/>
<dbReference type="GO" id="GO:0016020">
    <property type="term" value="C:membrane"/>
    <property type="evidence" value="ECO:0007669"/>
    <property type="project" value="TreeGrafter"/>
</dbReference>
<evidence type="ECO:0000313" key="5">
    <source>
        <dbReference type="Proteomes" id="UP000828390"/>
    </source>
</evidence>
<organism evidence="4 5">
    <name type="scientific">Dreissena polymorpha</name>
    <name type="common">Zebra mussel</name>
    <name type="synonym">Mytilus polymorpha</name>
    <dbReference type="NCBI Taxonomy" id="45954"/>
    <lineage>
        <taxon>Eukaryota</taxon>
        <taxon>Metazoa</taxon>
        <taxon>Spiralia</taxon>
        <taxon>Lophotrochozoa</taxon>
        <taxon>Mollusca</taxon>
        <taxon>Bivalvia</taxon>
        <taxon>Autobranchia</taxon>
        <taxon>Heteroconchia</taxon>
        <taxon>Euheterodonta</taxon>
        <taxon>Imparidentia</taxon>
        <taxon>Neoheterodontei</taxon>
        <taxon>Myida</taxon>
        <taxon>Dreissenoidea</taxon>
        <taxon>Dreissenidae</taxon>
        <taxon>Dreissena</taxon>
    </lineage>
</organism>
<dbReference type="InterPro" id="IPR052666">
    <property type="entry name" value="CYP450_20A1-like"/>
</dbReference>
<dbReference type="SUPFAM" id="SSF48264">
    <property type="entry name" value="Cytochrome P450"/>
    <property type="match status" value="1"/>
</dbReference>
<dbReference type="InterPro" id="IPR036396">
    <property type="entry name" value="Cyt_P450_sf"/>
</dbReference>
<dbReference type="Pfam" id="PF00067">
    <property type="entry name" value="p450"/>
    <property type="match status" value="1"/>
</dbReference>
<keyword evidence="2" id="KW-0479">Metal-binding</keyword>
<accession>A0A9D3YXV1</accession>
<dbReference type="Proteomes" id="UP000828390">
    <property type="component" value="Unassembled WGS sequence"/>
</dbReference>
<protein>
    <recommendedName>
        <fullName evidence="6">Cytochrome P450 20A1</fullName>
    </recommendedName>
</protein>
<dbReference type="GO" id="GO:0020037">
    <property type="term" value="F:heme binding"/>
    <property type="evidence" value="ECO:0007669"/>
    <property type="project" value="InterPro"/>
</dbReference>